<dbReference type="AlphaFoldDB" id="A0A426YY10"/>
<organism evidence="12 13">
    <name type="scientific">Ensete ventricosum</name>
    <name type="common">Abyssinian banana</name>
    <name type="synonym">Musa ensete</name>
    <dbReference type="NCBI Taxonomy" id="4639"/>
    <lineage>
        <taxon>Eukaryota</taxon>
        <taxon>Viridiplantae</taxon>
        <taxon>Streptophyta</taxon>
        <taxon>Embryophyta</taxon>
        <taxon>Tracheophyta</taxon>
        <taxon>Spermatophyta</taxon>
        <taxon>Magnoliopsida</taxon>
        <taxon>Liliopsida</taxon>
        <taxon>Zingiberales</taxon>
        <taxon>Musaceae</taxon>
        <taxon>Ensete</taxon>
    </lineage>
</organism>
<evidence type="ECO:0000313" key="13">
    <source>
        <dbReference type="Proteomes" id="UP000287651"/>
    </source>
</evidence>
<keyword evidence="4" id="KW-0812">Transmembrane</keyword>
<dbReference type="Gene3D" id="1.10.630.10">
    <property type="entry name" value="Cytochrome P450"/>
    <property type="match status" value="1"/>
</dbReference>
<keyword evidence="10" id="KW-0472">Membrane</keyword>
<dbReference type="GO" id="GO:0020037">
    <property type="term" value="F:heme binding"/>
    <property type="evidence" value="ECO:0007669"/>
    <property type="project" value="InterPro"/>
</dbReference>
<evidence type="ECO:0000256" key="7">
    <source>
        <dbReference type="ARBA" id="ARBA00023002"/>
    </source>
</evidence>
<dbReference type="GO" id="GO:0005506">
    <property type="term" value="F:iron ion binding"/>
    <property type="evidence" value="ECO:0007669"/>
    <property type="project" value="InterPro"/>
</dbReference>
<evidence type="ECO:0000256" key="2">
    <source>
        <dbReference type="ARBA" id="ARBA00010617"/>
    </source>
</evidence>
<dbReference type="Proteomes" id="UP000287651">
    <property type="component" value="Unassembled WGS sequence"/>
</dbReference>
<name>A0A426YY10_ENSVE</name>
<dbReference type="GO" id="GO:0004497">
    <property type="term" value="F:monooxygenase activity"/>
    <property type="evidence" value="ECO:0007669"/>
    <property type="project" value="UniProtKB-KW"/>
</dbReference>
<evidence type="ECO:0000256" key="5">
    <source>
        <dbReference type="ARBA" id="ARBA00022723"/>
    </source>
</evidence>
<dbReference type="EMBL" id="AMZH03009577">
    <property type="protein sequence ID" value="RRT56551.1"/>
    <property type="molecule type" value="Genomic_DNA"/>
</dbReference>
<dbReference type="PANTHER" id="PTHR24282:SF211">
    <property type="entry name" value="CYTOCHROME P450-RELATED"/>
    <property type="match status" value="1"/>
</dbReference>
<evidence type="ECO:0000256" key="11">
    <source>
        <dbReference type="SAM" id="MobiDB-lite"/>
    </source>
</evidence>
<feature type="compositionally biased region" description="Low complexity" evidence="11">
    <location>
        <begin position="134"/>
        <end position="147"/>
    </location>
</feature>
<dbReference type="PANTHER" id="PTHR24282">
    <property type="entry name" value="CYTOCHROME P450 FAMILY MEMBER"/>
    <property type="match status" value="1"/>
</dbReference>
<sequence length="184" mass="20448">MSTFLFSLLLLSFCLFWRSVYSLLWLPHRTHRRFLRQGVRGPPRRPLAGNAADVRRLYAAAQAAPLPAFSHDVAGSVAPHYAEWSARFGRTFLYWFGTRPRLAVVDPELVRAVLTDPTRAFEKVGLNPSADSCSGRGWWGSRGPSGPTTGGGPRPSTWSASRLPICGPPATERFRQKSTFGCRF</sequence>
<keyword evidence="7" id="KW-0560">Oxidoreductase</keyword>
<comment type="similarity">
    <text evidence="2">Belongs to the cytochrome P450 family.</text>
</comment>
<keyword evidence="9" id="KW-0503">Monooxygenase</keyword>
<comment type="caution">
    <text evidence="12">The sequence shown here is derived from an EMBL/GenBank/DDBJ whole genome shotgun (WGS) entry which is preliminary data.</text>
</comment>
<evidence type="ECO:0000256" key="10">
    <source>
        <dbReference type="ARBA" id="ARBA00023136"/>
    </source>
</evidence>
<proteinExistence type="inferred from homology"/>
<keyword evidence="5" id="KW-0479">Metal-binding</keyword>
<dbReference type="GO" id="GO:0006629">
    <property type="term" value="P:lipid metabolic process"/>
    <property type="evidence" value="ECO:0007669"/>
    <property type="project" value="UniProtKB-ARBA"/>
</dbReference>
<dbReference type="GO" id="GO:0016020">
    <property type="term" value="C:membrane"/>
    <property type="evidence" value="ECO:0007669"/>
    <property type="project" value="UniProtKB-SubCell"/>
</dbReference>
<keyword evidence="6" id="KW-1133">Transmembrane helix</keyword>
<evidence type="ECO:0000256" key="3">
    <source>
        <dbReference type="ARBA" id="ARBA00022617"/>
    </source>
</evidence>
<reference evidence="12 13" key="1">
    <citation type="journal article" date="2014" name="Agronomy (Basel)">
        <title>A Draft Genome Sequence for Ensete ventricosum, the Drought-Tolerant Tree Against Hunger.</title>
        <authorList>
            <person name="Harrison J."/>
            <person name="Moore K.A."/>
            <person name="Paszkiewicz K."/>
            <person name="Jones T."/>
            <person name="Grant M."/>
            <person name="Ambacheew D."/>
            <person name="Muzemil S."/>
            <person name="Studholme D.J."/>
        </authorList>
    </citation>
    <scope>NUCLEOTIDE SEQUENCE [LARGE SCALE GENOMIC DNA]</scope>
</reference>
<keyword evidence="8" id="KW-0408">Iron</keyword>
<protein>
    <submittedName>
        <fullName evidence="12">Uncharacterized protein</fullName>
    </submittedName>
</protein>
<evidence type="ECO:0000313" key="12">
    <source>
        <dbReference type="EMBL" id="RRT56551.1"/>
    </source>
</evidence>
<comment type="subcellular location">
    <subcellularLocation>
        <location evidence="1">Membrane</location>
    </subcellularLocation>
</comment>
<evidence type="ECO:0000256" key="9">
    <source>
        <dbReference type="ARBA" id="ARBA00023033"/>
    </source>
</evidence>
<evidence type="ECO:0000256" key="8">
    <source>
        <dbReference type="ARBA" id="ARBA00023004"/>
    </source>
</evidence>
<evidence type="ECO:0000256" key="1">
    <source>
        <dbReference type="ARBA" id="ARBA00004370"/>
    </source>
</evidence>
<feature type="region of interest" description="Disordered" evidence="11">
    <location>
        <begin position="130"/>
        <end position="167"/>
    </location>
</feature>
<gene>
    <name evidence="12" type="ORF">B296_00043179</name>
</gene>
<dbReference type="SUPFAM" id="SSF48264">
    <property type="entry name" value="Cytochrome P450"/>
    <property type="match status" value="1"/>
</dbReference>
<dbReference type="InterPro" id="IPR036396">
    <property type="entry name" value="Cyt_P450_sf"/>
</dbReference>
<evidence type="ECO:0000256" key="6">
    <source>
        <dbReference type="ARBA" id="ARBA00022989"/>
    </source>
</evidence>
<evidence type="ECO:0000256" key="4">
    <source>
        <dbReference type="ARBA" id="ARBA00022692"/>
    </source>
</evidence>
<dbReference type="InterPro" id="IPR050665">
    <property type="entry name" value="Cytochrome_P450_Monooxygen"/>
</dbReference>
<dbReference type="GO" id="GO:0016705">
    <property type="term" value="F:oxidoreductase activity, acting on paired donors, with incorporation or reduction of molecular oxygen"/>
    <property type="evidence" value="ECO:0007669"/>
    <property type="project" value="InterPro"/>
</dbReference>
<keyword evidence="3" id="KW-0349">Heme</keyword>
<accession>A0A426YY10</accession>